<dbReference type="PANTHER" id="PTHR42771">
    <property type="entry name" value="IRON(3+)-HYDROXAMATE IMPORT ATP-BINDING PROTEIN FHUC"/>
    <property type="match status" value="1"/>
</dbReference>
<evidence type="ECO:0000256" key="6">
    <source>
        <dbReference type="ARBA" id="ARBA00022840"/>
    </source>
</evidence>
<keyword evidence="4" id="KW-0410">Iron transport</keyword>
<proteinExistence type="predicted"/>
<reference evidence="11 12" key="1">
    <citation type="submission" date="2018-08" db="EMBL/GenBank/DDBJ databases">
        <title>Draft genome sequence of Dialister pneumosintes KCOM 1685.</title>
        <authorList>
            <person name="Kook J.-K."/>
            <person name="Park S.-N."/>
            <person name="Lim Y.K."/>
        </authorList>
    </citation>
    <scope>NUCLEOTIDE SEQUENCE [LARGE SCALE GENOMIC DNA]</scope>
    <source>
        <strain evidence="11 12">KCOM 1685</strain>
    </source>
</reference>
<keyword evidence="8" id="KW-0406">Ion transport</keyword>
<dbReference type="InterPro" id="IPR003439">
    <property type="entry name" value="ABC_transporter-like_ATP-bd"/>
</dbReference>
<keyword evidence="2" id="KW-0813">Transport</keyword>
<dbReference type="GO" id="GO:0005524">
    <property type="term" value="F:ATP binding"/>
    <property type="evidence" value="ECO:0007669"/>
    <property type="project" value="UniProtKB-KW"/>
</dbReference>
<dbReference type="Pfam" id="PF00005">
    <property type="entry name" value="ABC_tran"/>
    <property type="match status" value="1"/>
</dbReference>
<dbReference type="InterPro" id="IPR017871">
    <property type="entry name" value="ABC_transporter-like_CS"/>
</dbReference>
<comment type="subcellular location">
    <subcellularLocation>
        <location evidence="1">Cell membrane</location>
        <topology evidence="1">Peripheral membrane protein</topology>
    </subcellularLocation>
</comment>
<dbReference type="InterPro" id="IPR051535">
    <property type="entry name" value="Siderophore_ABC-ATPase"/>
</dbReference>
<protein>
    <submittedName>
        <fullName evidence="11">ABC transporter ATP-binding protein</fullName>
    </submittedName>
</protein>
<gene>
    <name evidence="11" type="ORF">DX915_03300</name>
</gene>
<comment type="caution">
    <text evidence="11">The sequence shown here is derived from an EMBL/GenBank/DDBJ whole genome shotgun (WGS) entry which is preliminary data.</text>
</comment>
<keyword evidence="5" id="KW-0547">Nucleotide-binding</keyword>
<dbReference type="Proteomes" id="UP000266262">
    <property type="component" value="Unassembled WGS sequence"/>
</dbReference>
<accession>A0ABX9MAC7</accession>
<keyword evidence="7" id="KW-0408">Iron</keyword>
<feature type="domain" description="ABC transporter" evidence="10">
    <location>
        <begin position="4"/>
        <end position="240"/>
    </location>
</feature>
<dbReference type="EMBL" id="QWKU01000001">
    <property type="protein sequence ID" value="RID94546.1"/>
    <property type="molecule type" value="Genomic_DNA"/>
</dbReference>
<evidence type="ECO:0000256" key="3">
    <source>
        <dbReference type="ARBA" id="ARBA00022475"/>
    </source>
</evidence>
<dbReference type="Gene3D" id="3.40.50.300">
    <property type="entry name" value="P-loop containing nucleotide triphosphate hydrolases"/>
    <property type="match status" value="1"/>
</dbReference>
<evidence type="ECO:0000256" key="8">
    <source>
        <dbReference type="ARBA" id="ARBA00023065"/>
    </source>
</evidence>
<keyword evidence="6 11" id="KW-0067">ATP-binding</keyword>
<evidence type="ECO:0000256" key="4">
    <source>
        <dbReference type="ARBA" id="ARBA00022496"/>
    </source>
</evidence>
<dbReference type="PANTHER" id="PTHR42771:SF4">
    <property type="entry name" value="IRON(3+)-HYDROXAMATE IMPORT ATP-BINDING PROTEIN FHUC"/>
    <property type="match status" value="1"/>
</dbReference>
<evidence type="ECO:0000313" key="12">
    <source>
        <dbReference type="Proteomes" id="UP000266262"/>
    </source>
</evidence>
<keyword evidence="9" id="KW-0472">Membrane</keyword>
<evidence type="ECO:0000313" key="11">
    <source>
        <dbReference type="EMBL" id="RID94546.1"/>
    </source>
</evidence>
<dbReference type="PROSITE" id="PS50893">
    <property type="entry name" value="ABC_TRANSPORTER_2"/>
    <property type="match status" value="1"/>
</dbReference>
<sequence>MSILETKQISIGYGTKKVLEHISLRFDIPEIVSIIGPNGSGKSTLVKALAGILPVLEGEVLFQNKEIHSISERIKSQQISYLPQIVEAPPDMLVKELVMYGRMPYQSLFSEADDKDRELVAWALQETALQQLKNRRIGSLSGGEKQRAWIAMALVKQPKVLILDEPTTYLDIKHQMSLMELVTSLYQKMNILILMVMHDLNYAARYGHRLIALKNGQIMADGTCEEVFCPEVLEPLYGIQVKILKENIGQKDHLLCVPCNIK</sequence>
<keyword evidence="3" id="KW-1003">Cell membrane</keyword>
<evidence type="ECO:0000256" key="7">
    <source>
        <dbReference type="ARBA" id="ARBA00023004"/>
    </source>
</evidence>
<dbReference type="InterPro" id="IPR027417">
    <property type="entry name" value="P-loop_NTPase"/>
</dbReference>
<organism evidence="11 12">
    <name type="scientific">Dialister pneumosintes</name>
    <dbReference type="NCBI Taxonomy" id="39950"/>
    <lineage>
        <taxon>Bacteria</taxon>
        <taxon>Bacillati</taxon>
        <taxon>Bacillota</taxon>
        <taxon>Negativicutes</taxon>
        <taxon>Veillonellales</taxon>
        <taxon>Veillonellaceae</taxon>
        <taxon>Dialister</taxon>
    </lineage>
</organism>
<evidence type="ECO:0000256" key="1">
    <source>
        <dbReference type="ARBA" id="ARBA00004202"/>
    </source>
</evidence>
<dbReference type="RefSeq" id="WP_119056240.1">
    <property type="nucleotide sequence ID" value="NZ_QWKU01000001.1"/>
</dbReference>
<evidence type="ECO:0000259" key="10">
    <source>
        <dbReference type="PROSITE" id="PS50893"/>
    </source>
</evidence>
<dbReference type="InterPro" id="IPR003593">
    <property type="entry name" value="AAA+_ATPase"/>
</dbReference>
<name>A0ABX9MAC7_9FIRM</name>
<dbReference type="CDD" id="cd03214">
    <property type="entry name" value="ABC_Iron-Siderophores_B12_Hemin"/>
    <property type="match status" value="1"/>
</dbReference>
<dbReference type="SUPFAM" id="SSF52540">
    <property type="entry name" value="P-loop containing nucleoside triphosphate hydrolases"/>
    <property type="match status" value="1"/>
</dbReference>
<dbReference type="SMART" id="SM00382">
    <property type="entry name" value="AAA"/>
    <property type="match status" value="1"/>
</dbReference>
<keyword evidence="12" id="KW-1185">Reference proteome</keyword>
<dbReference type="PROSITE" id="PS00211">
    <property type="entry name" value="ABC_TRANSPORTER_1"/>
    <property type="match status" value="1"/>
</dbReference>
<evidence type="ECO:0000256" key="2">
    <source>
        <dbReference type="ARBA" id="ARBA00022448"/>
    </source>
</evidence>
<evidence type="ECO:0000256" key="5">
    <source>
        <dbReference type="ARBA" id="ARBA00022741"/>
    </source>
</evidence>
<evidence type="ECO:0000256" key="9">
    <source>
        <dbReference type="ARBA" id="ARBA00023136"/>
    </source>
</evidence>